<organism evidence="1">
    <name type="scientific">Salix viminalis</name>
    <name type="common">Common osier</name>
    <name type="synonym">Basket willow</name>
    <dbReference type="NCBI Taxonomy" id="40686"/>
    <lineage>
        <taxon>Eukaryota</taxon>
        <taxon>Viridiplantae</taxon>
        <taxon>Streptophyta</taxon>
        <taxon>Embryophyta</taxon>
        <taxon>Tracheophyta</taxon>
        <taxon>Spermatophyta</taxon>
        <taxon>Magnoliopsida</taxon>
        <taxon>eudicotyledons</taxon>
        <taxon>Gunneridae</taxon>
        <taxon>Pentapetalae</taxon>
        <taxon>rosids</taxon>
        <taxon>fabids</taxon>
        <taxon>Malpighiales</taxon>
        <taxon>Salicaceae</taxon>
        <taxon>Saliceae</taxon>
        <taxon>Salix</taxon>
    </lineage>
</organism>
<dbReference type="EMBL" id="CAADRP010001555">
    <property type="protein sequence ID" value="VFU41068.1"/>
    <property type="molecule type" value="Genomic_DNA"/>
</dbReference>
<dbReference type="Gene3D" id="1.20.1050.130">
    <property type="match status" value="1"/>
</dbReference>
<dbReference type="InterPro" id="IPR036282">
    <property type="entry name" value="Glutathione-S-Trfase_C_sf"/>
</dbReference>
<dbReference type="GO" id="GO:0006414">
    <property type="term" value="P:translational elongation"/>
    <property type="evidence" value="ECO:0007669"/>
    <property type="project" value="TreeGrafter"/>
</dbReference>
<gene>
    <name evidence="1" type="ORF">SVIM_LOCUS239497</name>
</gene>
<reference evidence="1" key="1">
    <citation type="submission" date="2019-03" db="EMBL/GenBank/DDBJ databases">
        <authorList>
            <person name="Mank J."/>
            <person name="Almeida P."/>
        </authorList>
    </citation>
    <scope>NUCLEOTIDE SEQUENCE</scope>
    <source>
        <strain evidence="1">78183</strain>
    </source>
</reference>
<accession>A0A6N2LLW7</accession>
<dbReference type="SUPFAM" id="SSF47616">
    <property type="entry name" value="GST C-terminal domain-like"/>
    <property type="match status" value="1"/>
</dbReference>
<dbReference type="GO" id="GO:0005634">
    <property type="term" value="C:nucleus"/>
    <property type="evidence" value="ECO:0007669"/>
    <property type="project" value="TreeGrafter"/>
</dbReference>
<dbReference type="GO" id="GO:0005737">
    <property type="term" value="C:cytoplasm"/>
    <property type="evidence" value="ECO:0007669"/>
    <property type="project" value="TreeGrafter"/>
</dbReference>
<dbReference type="PANTHER" id="PTHR43986:SF1">
    <property type="entry name" value="ELONGATION FACTOR 1-GAMMA"/>
    <property type="match status" value="1"/>
</dbReference>
<protein>
    <recommendedName>
        <fullName evidence="2">GST C-terminal domain-containing protein</fullName>
    </recommendedName>
</protein>
<sequence>MFVLLPLFCCISFPPPHSHFSLSLPVARCSLYFSFGADRIPPPLSVIAAAKVASLTLPPPSTVTSASDSACLPTFLFSNGLKLQGTYVLLRYIGRVANLYGQDPFESSQIDQWLEYTPVLSVGSEFENACNYIDNYLQTRTFLVGYSLSIADIAIWSGLADGRVVGSLRSFQM</sequence>
<dbReference type="CDD" id="cd10289">
    <property type="entry name" value="GST_C_AaRS_like"/>
    <property type="match status" value="1"/>
</dbReference>
<dbReference type="AlphaFoldDB" id="A0A6N2LLW7"/>
<dbReference type="PANTHER" id="PTHR43986">
    <property type="entry name" value="ELONGATION FACTOR 1-GAMMA"/>
    <property type="match status" value="1"/>
</dbReference>
<evidence type="ECO:0008006" key="2">
    <source>
        <dbReference type="Google" id="ProtNLM"/>
    </source>
</evidence>
<proteinExistence type="predicted"/>
<dbReference type="InterPro" id="IPR050802">
    <property type="entry name" value="EF-GSTs"/>
</dbReference>
<evidence type="ECO:0000313" key="1">
    <source>
        <dbReference type="EMBL" id="VFU41068.1"/>
    </source>
</evidence>
<name>A0A6N2LLW7_SALVM</name>